<dbReference type="PANTHER" id="PTHR34406">
    <property type="entry name" value="PROTEIN YCEI"/>
    <property type="match status" value="1"/>
</dbReference>
<reference evidence="2" key="1">
    <citation type="submission" date="2018-05" db="EMBL/GenBank/DDBJ databases">
        <authorList>
            <person name="Lanie J.A."/>
            <person name="Ng W.-L."/>
            <person name="Kazmierczak K.M."/>
            <person name="Andrzejewski T.M."/>
            <person name="Davidsen T.M."/>
            <person name="Wayne K.J."/>
            <person name="Tettelin H."/>
            <person name="Glass J.I."/>
            <person name="Rusch D."/>
            <person name="Podicherti R."/>
            <person name="Tsui H.-C.T."/>
            <person name="Winkler M.E."/>
        </authorList>
    </citation>
    <scope>NUCLEOTIDE SEQUENCE</scope>
</reference>
<proteinExistence type="predicted"/>
<organism evidence="2">
    <name type="scientific">marine metagenome</name>
    <dbReference type="NCBI Taxonomy" id="408172"/>
    <lineage>
        <taxon>unclassified sequences</taxon>
        <taxon>metagenomes</taxon>
        <taxon>ecological metagenomes</taxon>
    </lineage>
</organism>
<accession>A0A381U9I2</accession>
<dbReference type="SMART" id="SM00867">
    <property type="entry name" value="YceI"/>
    <property type="match status" value="1"/>
</dbReference>
<evidence type="ECO:0000313" key="2">
    <source>
        <dbReference type="EMBL" id="SVA24228.1"/>
    </source>
</evidence>
<dbReference type="EMBL" id="UINC01005896">
    <property type="protein sequence ID" value="SVA24228.1"/>
    <property type="molecule type" value="Genomic_DNA"/>
</dbReference>
<dbReference type="InterPro" id="IPR007372">
    <property type="entry name" value="Lipid/polyisoprenoid-bd_YceI"/>
</dbReference>
<feature type="domain" description="Lipid/polyisoprenoid-binding YceI-like" evidence="1">
    <location>
        <begin position="73"/>
        <end position="250"/>
    </location>
</feature>
<gene>
    <name evidence="2" type="ORF">METZ01_LOCUS77082</name>
</gene>
<dbReference type="AlphaFoldDB" id="A0A381U9I2"/>
<dbReference type="SUPFAM" id="SSF101874">
    <property type="entry name" value="YceI-like"/>
    <property type="match status" value="1"/>
</dbReference>
<sequence length="251" mass="25786">MRRNVVVVVASAAVVLAAAVWFFVLRDTAPPPPDLGKAAAVAAAAQTTTEAPATTTEAPATTTEAPQVGLSGTWTVDTSIGSFSDFTSTYVGFRVDEELARGIGAVTAVGRTPTVSGTFELDGSTLVAAEITADLGKIRTDRAGRDGKVKQALDTGNHPEATFTLAGPVDLGDPPSEGAQIEVTATGTLTLKGVTNDVEVNLSATLIGEIVTVVGTFDIMFADYGIEAPSAPIVVSVEDHGVVEIQLFLTR</sequence>
<name>A0A381U9I2_9ZZZZ</name>
<dbReference type="Gene3D" id="2.40.128.110">
    <property type="entry name" value="Lipid/polyisoprenoid-binding, YceI-like"/>
    <property type="match status" value="1"/>
</dbReference>
<dbReference type="InterPro" id="IPR036761">
    <property type="entry name" value="TTHA0802/YceI-like_sf"/>
</dbReference>
<protein>
    <recommendedName>
        <fullName evidence="1">Lipid/polyisoprenoid-binding YceI-like domain-containing protein</fullName>
    </recommendedName>
</protein>
<dbReference type="Pfam" id="PF04264">
    <property type="entry name" value="YceI"/>
    <property type="match status" value="1"/>
</dbReference>
<dbReference type="PANTHER" id="PTHR34406:SF1">
    <property type="entry name" value="PROTEIN YCEI"/>
    <property type="match status" value="1"/>
</dbReference>
<evidence type="ECO:0000259" key="1">
    <source>
        <dbReference type="SMART" id="SM00867"/>
    </source>
</evidence>